<evidence type="ECO:0000313" key="4">
    <source>
        <dbReference type="EMBL" id="KAJ6805955.1"/>
    </source>
</evidence>
<gene>
    <name evidence="4" type="ORF">M6B38_176690</name>
</gene>
<keyword evidence="5" id="KW-1185">Reference proteome</keyword>
<dbReference type="Proteomes" id="UP001140949">
    <property type="component" value="Unassembled WGS sequence"/>
</dbReference>
<proteinExistence type="predicted"/>
<organism evidence="4 5">
    <name type="scientific">Iris pallida</name>
    <name type="common">Sweet iris</name>
    <dbReference type="NCBI Taxonomy" id="29817"/>
    <lineage>
        <taxon>Eukaryota</taxon>
        <taxon>Viridiplantae</taxon>
        <taxon>Streptophyta</taxon>
        <taxon>Embryophyta</taxon>
        <taxon>Tracheophyta</taxon>
        <taxon>Spermatophyta</taxon>
        <taxon>Magnoliopsida</taxon>
        <taxon>Liliopsida</taxon>
        <taxon>Asparagales</taxon>
        <taxon>Iridaceae</taxon>
        <taxon>Iridoideae</taxon>
        <taxon>Irideae</taxon>
        <taxon>Iris</taxon>
    </lineage>
</organism>
<feature type="chain" id="PRO_5043769261" evidence="2">
    <location>
        <begin position="18"/>
        <end position="155"/>
    </location>
</feature>
<dbReference type="InterPro" id="IPR013583">
    <property type="entry name" value="MCTP_C"/>
</dbReference>
<keyword evidence="1" id="KW-0677">Repeat</keyword>
<name>A0AAX6EQ97_IRIPA</name>
<comment type="caution">
    <text evidence="4">The sequence shown here is derived from an EMBL/GenBank/DDBJ whole genome shotgun (WGS) entry which is preliminary data.</text>
</comment>
<keyword evidence="2" id="KW-0732">Signal</keyword>
<evidence type="ECO:0000256" key="1">
    <source>
        <dbReference type="ARBA" id="ARBA00022737"/>
    </source>
</evidence>
<dbReference type="EMBL" id="JANAVB010035020">
    <property type="protein sequence ID" value="KAJ6805955.1"/>
    <property type="molecule type" value="Genomic_DNA"/>
</dbReference>
<feature type="domain" description="Multiple C2" evidence="3">
    <location>
        <begin position="99"/>
        <end position="155"/>
    </location>
</feature>
<evidence type="ECO:0000259" key="3">
    <source>
        <dbReference type="Pfam" id="PF08372"/>
    </source>
</evidence>
<sequence length="155" mass="17652">MLHWAFFSLQKFPALLWMTSKWEYSNCTGGASRRRRAGQCAAFIMLLKLQLLHERALHRGQLKVAQQLSYKFGVLASPVIGVDMEIKTEASLIDCGAHSQMDTRLSHADSAHPDELDEEFDTFHTSRPSDIMRMRYNWLRSVVEIIQTVVGDLAA</sequence>
<evidence type="ECO:0000313" key="5">
    <source>
        <dbReference type="Proteomes" id="UP001140949"/>
    </source>
</evidence>
<dbReference type="InterPro" id="IPR047259">
    <property type="entry name" value="QUIRKY-like"/>
</dbReference>
<accession>A0AAX6EQ97</accession>
<dbReference type="Pfam" id="PF08372">
    <property type="entry name" value="PRT_C"/>
    <property type="match status" value="1"/>
</dbReference>
<dbReference type="PANTHER" id="PTHR31425:SF50">
    <property type="entry name" value="FT-INTERACTING PROTEIN 3-RELATED"/>
    <property type="match status" value="1"/>
</dbReference>
<dbReference type="AlphaFoldDB" id="A0AAX6EQ97"/>
<dbReference type="PANTHER" id="PTHR31425">
    <property type="entry name" value="PHOSPHORIBOSYLANTHRANILATE TRANSFERASE ISOFORM 1"/>
    <property type="match status" value="1"/>
</dbReference>
<protein>
    <submittedName>
        <fullName evidence="4">FT-interacting protein 1-like</fullName>
    </submittedName>
</protein>
<evidence type="ECO:0000256" key="2">
    <source>
        <dbReference type="SAM" id="SignalP"/>
    </source>
</evidence>
<reference evidence="4" key="1">
    <citation type="journal article" date="2023" name="GigaByte">
        <title>Genome assembly of the bearded iris, Iris pallida Lam.</title>
        <authorList>
            <person name="Bruccoleri R.E."/>
            <person name="Oakeley E.J."/>
            <person name="Faust A.M.E."/>
            <person name="Altorfer M."/>
            <person name="Dessus-Babus S."/>
            <person name="Burckhardt D."/>
            <person name="Oertli M."/>
            <person name="Naumann U."/>
            <person name="Petersen F."/>
            <person name="Wong J."/>
        </authorList>
    </citation>
    <scope>NUCLEOTIDE SEQUENCE</scope>
    <source>
        <strain evidence="4">GSM-AAB239-AS_SAM_17_03QT</strain>
    </source>
</reference>
<feature type="signal peptide" evidence="2">
    <location>
        <begin position="1"/>
        <end position="17"/>
    </location>
</feature>
<reference evidence="4" key="2">
    <citation type="submission" date="2023-04" db="EMBL/GenBank/DDBJ databases">
        <authorList>
            <person name="Bruccoleri R.E."/>
            <person name="Oakeley E.J."/>
            <person name="Faust A.-M."/>
            <person name="Dessus-Babus S."/>
            <person name="Altorfer M."/>
            <person name="Burckhardt D."/>
            <person name="Oertli M."/>
            <person name="Naumann U."/>
            <person name="Petersen F."/>
            <person name="Wong J."/>
        </authorList>
    </citation>
    <scope>NUCLEOTIDE SEQUENCE</scope>
    <source>
        <strain evidence="4">GSM-AAB239-AS_SAM_17_03QT</strain>
        <tissue evidence="4">Leaf</tissue>
    </source>
</reference>